<geneLocation type="mitochondrion" evidence="20"/>
<organism evidence="20">
    <name type="scientific">Drieschia cf. elegans BG-2021</name>
    <dbReference type="NCBI Taxonomy" id="2839741"/>
    <lineage>
        <taxon>Eukaryota</taxon>
        <taxon>Metazoa</taxon>
        <taxon>Spiralia</taxon>
        <taxon>Lophotrochozoa</taxon>
        <taxon>Annelida</taxon>
        <taxon>Polychaeta</taxon>
        <taxon>Errantia</taxon>
        <taxon>Phyllodocida</taxon>
        <taxon>Polynoidae</taxon>
        <taxon>Drieschia</taxon>
    </lineage>
</organism>
<keyword evidence="6" id="KW-0679">Respiratory chain</keyword>
<evidence type="ECO:0000256" key="16">
    <source>
        <dbReference type="ARBA" id="ARBA00049551"/>
    </source>
</evidence>
<evidence type="ECO:0000256" key="6">
    <source>
        <dbReference type="ARBA" id="ARBA00022660"/>
    </source>
</evidence>
<feature type="domain" description="NADH:ubiquinone oxidoreductase chain 4 N-terminal" evidence="19">
    <location>
        <begin position="1"/>
        <end position="104"/>
    </location>
</feature>
<sequence length="453" mass="50438">MLNILIPSFFLLLLPIFFSNAWALTIISLMFISFLSINFLYQPIISFSLLNPLFMYDQMSSCLISLTLWISALMILTSNQVSIMNKNPIKFMMFVILLCFALILSFSVSNFISFYIAFESSLIPTLLLVLGWGYQPERLQAGLYLMLYTICASLPLLMSLILVSSSLGSLFFFSSFYSNSLFVFDLSSLWWSITILAFMVKMPIYIFHLWLPKAHVEAPIAGSMILAGLLLKLGGYGLLRAATLFPSSMFKISPLFNSIALWGALITSFICLRQTDIKSLIAYSSVGHMALVIVGCSLTSTWGWQGALVMMIAHGLCSSCLFALANLTYESTKTRSLFLTKGILALFPAISLWWFMLSICNMAAPPSINLFGEIALISSAIWASSWFMIPLGFCSFLAAAYSLYLFTSTNHGHPSRFSNPQSILSQHNYSLSLLHAAPIFLLILSPNSISIWT</sequence>
<feature type="transmembrane region" description="Helical" evidence="17">
    <location>
        <begin position="112"/>
        <end position="133"/>
    </location>
</feature>
<keyword evidence="9" id="KW-0249">Electron transport</keyword>
<feature type="transmembrane region" description="Helical" evidence="17">
    <location>
        <begin position="53"/>
        <end position="76"/>
    </location>
</feature>
<keyword evidence="12" id="KW-0830">Ubiquinone</keyword>
<dbReference type="GO" id="GO:0042773">
    <property type="term" value="P:ATP synthesis coupled electron transport"/>
    <property type="evidence" value="ECO:0007669"/>
    <property type="project" value="InterPro"/>
</dbReference>
<feature type="transmembrane region" description="Helical" evidence="17">
    <location>
        <begin position="12"/>
        <end position="41"/>
    </location>
</feature>
<feature type="transmembrane region" description="Helical" evidence="17">
    <location>
        <begin position="280"/>
        <end position="302"/>
    </location>
</feature>
<dbReference type="InterPro" id="IPR000260">
    <property type="entry name" value="NADH4_N"/>
</dbReference>
<evidence type="ECO:0000256" key="4">
    <source>
        <dbReference type="ARBA" id="ARBA00021006"/>
    </source>
</evidence>
<evidence type="ECO:0000256" key="11">
    <source>
        <dbReference type="ARBA" id="ARBA00023027"/>
    </source>
</evidence>
<evidence type="ECO:0000259" key="19">
    <source>
        <dbReference type="Pfam" id="PF01059"/>
    </source>
</evidence>
<evidence type="ECO:0000256" key="3">
    <source>
        <dbReference type="ARBA" id="ARBA00012944"/>
    </source>
</evidence>
<evidence type="ECO:0000256" key="7">
    <source>
        <dbReference type="ARBA" id="ARBA00022692"/>
    </source>
</evidence>
<comment type="subcellular location">
    <subcellularLocation>
        <location evidence="1">Mitochondrion membrane</location>
        <topology evidence="1">Multi-pass membrane protein</topology>
    </subcellularLocation>
</comment>
<reference evidence="20" key="1">
    <citation type="journal article" date="2021" name="Sci. Rep.">
        <title>Morphological convergence and adaptation in cave and pelagic scale worms (Polynoidae, Annelida).</title>
        <authorList>
            <person name="Gonzalez B.C."/>
            <person name="Martinez A."/>
            <person name="Worsaae K."/>
            <person name="Osborn K.J."/>
        </authorList>
    </citation>
    <scope>NUCLEOTIDE SEQUENCE</scope>
</reference>
<evidence type="ECO:0000259" key="18">
    <source>
        <dbReference type="Pfam" id="PF00361"/>
    </source>
</evidence>
<accession>A0A8E7MLP1</accession>
<dbReference type="AlphaFoldDB" id="A0A8E7MLP1"/>
<dbReference type="PANTHER" id="PTHR43507:SF20">
    <property type="entry name" value="NADH-UBIQUINONE OXIDOREDUCTASE CHAIN 4"/>
    <property type="match status" value="1"/>
</dbReference>
<evidence type="ECO:0000256" key="12">
    <source>
        <dbReference type="ARBA" id="ARBA00023075"/>
    </source>
</evidence>
<evidence type="ECO:0000256" key="14">
    <source>
        <dbReference type="ARBA" id="ARBA00023136"/>
    </source>
</evidence>
<dbReference type="InterPro" id="IPR001750">
    <property type="entry name" value="ND/Mrp_TM"/>
</dbReference>
<feature type="transmembrane region" description="Helical" evidence="17">
    <location>
        <begin position="189"/>
        <end position="211"/>
    </location>
</feature>
<evidence type="ECO:0000256" key="1">
    <source>
        <dbReference type="ARBA" id="ARBA00004225"/>
    </source>
</evidence>
<evidence type="ECO:0000256" key="5">
    <source>
        <dbReference type="ARBA" id="ARBA00022448"/>
    </source>
</evidence>
<keyword evidence="14 17" id="KW-0472">Membrane</keyword>
<dbReference type="GO" id="GO:0008137">
    <property type="term" value="F:NADH dehydrogenase (ubiquinone) activity"/>
    <property type="evidence" value="ECO:0007669"/>
    <property type="project" value="UniProtKB-EC"/>
</dbReference>
<feature type="transmembrane region" description="Helical" evidence="17">
    <location>
        <begin position="145"/>
        <end position="177"/>
    </location>
</feature>
<keyword evidence="13 20" id="KW-0496">Mitochondrion</keyword>
<keyword evidence="5" id="KW-0813">Transport</keyword>
<dbReference type="Pfam" id="PF00361">
    <property type="entry name" value="Proton_antipo_M"/>
    <property type="match status" value="1"/>
</dbReference>
<feature type="transmembrane region" description="Helical" evidence="17">
    <location>
        <begin position="341"/>
        <end position="364"/>
    </location>
</feature>
<comment type="catalytic activity">
    <reaction evidence="16">
        <text>a ubiquinone + NADH + 5 H(+)(in) = a ubiquinol + NAD(+) + 4 H(+)(out)</text>
        <dbReference type="Rhea" id="RHEA:29091"/>
        <dbReference type="Rhea" id="RHEA-COMP:9565"/>
        <dbReference type="Rhea" id="RHEA-COMP:9566"/>
        <dbReference type="ChEBI" id="CHEBI:15378"/>
        <dbReference type="ChEBI" id="CHEBI:16389"/>
        <dbReference type="ChEBI" id="CHEBI:17976"/>
        <dbReference type="ChEBI" id="CHEBI:57540"/>
        <dbReference type="ChEBI" id="CHEBI:57945"/>
        <dbReference type="EC" id="7.1.1.2"/>
    </reaction>
</comment>
<protein>
    <recommendedName>
        <fullName evidence="4">NADH-ubiquinone oxidoreductase chain 4</fullName>
        <ecNumber evidence="3">7.1.1.2</ecNumber>
    </recommendedName>
    <alternativeName>
        <fullName evidence="15">NADH dehydrogenase subunit 4</fullName>
    </alternativeName>
</protein>
<feature type="transmembrane region" description="Helical" evidence="17">
    <location>
        <begin position="223"/>
        <end position="243"/>
    </location>
</feature>
<keyword evidence="7 17" id="KW-0812">Transmembrane</keyword>
<keyword evidence="11" id="KW-0520">NAD</keyword>
<dbReference type="PANTHER" id="PTHR43507">
    <property type="entry name" value="NADH-UBIQUINONE OXIDOREDUCTASE CHAIN 4"/>
    <property type="match status" value="1"/>
</dbReference>
<dbReference type="EC" id="7.1.1.2" evidence="3"/>
<dbReference type="GO" id="GO:0015990">
    <property type="term" value="P:electron transport coupled proton transport"/>
    <property type="evidence" value="ECO:0007669"/>
    <property type="project" value="TreeGrafter"/>
</dbReference>
<feature type="transmembrane region" description="Helical" evidence="17">
    <location>
        <begin position="88"/>
        <end position="106"/>
    </location>
</feature>
<feature type="transmembrane region" description="Helical" evidence="17">
    <location>
        <begin position="384"/>
        <end position="407"/>
    </location>
</feature>
<evidence type="ECO:0000256" key="15">
    <source>
        <dbReference type="ARBA" id="ARBA00031025"/>
    </source>
</evidence>
<evidence type="ECO:0000256" key="9">
    <source>
        <dbReference type="ARBA" id="ARBA00022982"/>
    </source>
</evidence>
<evidence type="ECO:0000256" key="17">
    <source>
        <dbReference type="SAM" id="Phobius"/>
    </source>
</evidence>
<proteinExistence type="inferred from homology"/>
<evidence type="ECO:0000256" key="13">
    <source>
        <dbReference type="ARBA" id="ARBA00023128"/>
    </source>
</evidence>
<evidence type="ECO:0000313" key="20">
    <source>
        <dbReference type="EMBL" id="QVX31167.1"/>
    </source>
</evidence>
<feature type="transmembrane region" description="Helical" evidence="17">
    <location>
        <begin position="255"/>
        <end position="273"/>
    </location>
</feature>
<evidence type="ECO:0000256" key="10">
    <source>
        <dbReference type="ARBA" id="ARBA00022989"/>
    </source>
</evidence>
<gene>
    <name evidence="20" type="primary">ND4</name>
</gene>
<feature type="domain" description="NADH:quinone oxidoreductase/Mrp antiporter transmembrane" evidence="18">
    <location>
        <begin position="110"/>
        <end position="395"/>
    </location>
</feature>
<keyword evidence="10 17" id="KW-1133">Transmembrane helix</keyword>
<feature type="transmembrane region" description="Helical" evidence="17">
    <location>
        <begin position="308"/>
        <end position="329"/>
    </location>
</feature>
<dbReference type="GO" id="GO:0031966">
    <property type="term" value="C:mitochondrial membrane"/>
    <property type="evidence" value="ECO:0007669"/>
    <property type="project" value="UniProtKB-SubCell"/>
</dbReference>
<evidence type="ECO:0000256" key="2">
    <source>
        <dbReference type="ARBA" id="ARBA00009025"/>
    </source>
</evidence>
<dbReference type="GO" id="GO:0048039">
    <property type="term" value="F:ubiquinone binding"/>
    <property type="evidence" value="ECO:0007669"/>
    <property type="project" value="TreeGrafter"/>
</dbReference>
<comment type="similarity">
    <text evidence="2">Belongs to the complex I subunit 4 family.</text>
</comment>
<dbReference type="InterPro" id="IPR003918">
    <property type="entry name" value="NADH_UbQ_OxRdtase"/>
</dbReference>
<dbReference type="GO" id="GO:0003954">
    <property type="term" value="F:NADH dehydrogenase activity"/>
    <property type="evidence" value="ECO:0007669"/>
    <property type="project" value="TreeGrafter"/>
</dbReference>
<keyword evidence="8" id="KW-1278">Translocase</keyword>
<dbReference type="EMBL" id="MW794259">
    <property type="protein sequence ID" value="QVX31167.1"/>
    <property type="molecule type" value="Genomic_DNA"/>
</dbReference>
<feature type="transmembrane region" description="Helical" evidence="17">
    <location>
        <begin position="428"/>
        <end position="452"/>
    </location>
</feature>
<name>A0A8E7MLP1_9ANNE</name>
<evidence type="ECO:0000256" key="8">
    <source>
        <dbReference type="ARBA" id="ARBA00022967"/>
    </source>
</evidence>
<dbReference type="Pfam" id="PF01059">
    <property type="entry name" value="Oxidored_q5_N"/>
    <property type="match status" value="1"/>
</dbReference>